<gene>
    <name evidence="2" type="ORF">ACRE_009850</name>
</gene>
<dbReference type="PANTHER" id="PTHR11145:SF8">
    <property type="entry name" value="RE57120P"/>
    <property type="match status" value="1"/>
</dbReference>
<dbReference type="AlphaFoldDB" id="A0A086TFJ7"/>
<dbReference type="OrthoDB" id="2414723at2759"/>
<dbReference type="Proteomes" id="UP000029964">
    <property type="component" value="Unassembled WGS sequence"/>
</dbReference>
<reference evidence="3" key="1">
    <citation type="journal article" date="2014" name="Genome Announc.">
        <title>Genome sequence and annotation of Acremonium chrysogenum, producer of the beta-lactam antibiotic cephalosporin C.</title>
        <authorList>
            <person name="Terfehr D."/>
            <person name="Dahlmann T.A."/>
            <person name="Specht T."/>
            <person name="Zadra I."/>
            <person name="Kuernsteiner H."/>
            <person name="Kueck U."/>
        </authorList>
    </citation>
    <scope>NUCLEOTIDE SEQUENCE [LARGE SCALE GENOMIC DNA]</scope>
    <source>
        <strain evidence="3">ATCC 11550 / CBS 779.69 / DSM 880 / IAM 14645 / JCM 23072 / IMI 49137</strain>
    </source>
</reference>
<accession>A0A086TFJ7</accession>
<evidence type="ECO:0000259" key="1">
    <source>
        <dbReference type="SMART" id="SM00225"/>
    </source>
</evidence>
<dbReference type="InterPro" id="IPR011333">
    <property type="entry name" value="SKP1/BTB/POZ_sf"/>
</dbReference>
<dbReference type="CDD" id="cd18316">
    <property type="entry name" value="BTB_POZ_KCTD-like"/>
    <property type="match status" value="1"/>
</dbReference>
<dbReference type="Pfam" id="PF02214">
    <property type="entry name" value="BTB_2"/>
    <property type="match status" value="1"/>
</dbReference>
<protein>
    <recommendedName>
        <fullName evidence="1">BTB domain-containing protein</fullName>
    </recommendedName>
</protein>
<dbReference type="InterPro" id="IPR045068">
    <property type="entry name" value="BACURD1-3"/>
</dbReference>
<dbReference type="HOGENOM" id="CLU_071647_1_0_1"/>
<name>A0A086TFJ7_HAPC1</name>
<comment type="caution">
    <text evidence="2">The sequence shown here is derived from an EMBL/GenBank/DDBJ whole genome shotgun (WGS) entry which is preliminary data.</text>
</comment>
<dbReference type="GO" id="GO:0051260">
    <property type="term" value="P:protein homooligomerization"/>
    <property type="evidence" value="ECO:0007669"/>
    <property type="project" value="InterPro"/>
</dbReference>
<dbReference type="SMART" id="SM00225">
    <property type="entry name" value="BTB"/>
    <property type="match status" value="1"/>
</dbReference>
<dbReference type="InterPro" id="IPR003131">
    <property type="entry name" value="T1-type_BTB"/>
</dbReference>
<dbReference type="InterPro" id="IPR000210">
    <property type="entry name" value="BTB/POZ_dom"/>
</dbReference>
<dbReference type="STRING" id="857340.A0A086TFJ7"/>
<dbReference type="Gene3D" id="3.30.710.10">
    <property type="entry name" value="Potassium Channel Kv1.1, Chain A"/>
    <property type="match status" value="1"/>
</dbReference>
<proteinExistence type="predicted"/>
<evidence type="ECO:0000313" key="3">
    <source>
        <dbReference type="Proteomes" id="UP000029964"/>
    </source>
</evidence>
<dbReference type="EMBL" id="JPKY01000005">
    <property type="protein sequence ID" value="KFH48129.1"/>
    <property type="molecule type" value="Genomic_DNA"/>
</dbReference>
<dbReference type="SUPFAM" id="SSF54695">
    <property type="entry name" value="POZ domain"/>
    <property type="match status" value="1"/>
</dbReference>
<keyword evidence="3" id="KW-1185">Reference proteome</keyword>
<organism evidence="2 3">
    <name type="scientific">Hapsidospora chrysogenum (strain ATCC 11550 / CBS 779.69 / DSM 880 / IAM 14645 / JCM 23072 / IMI 49137)</name>
    <name type="common">Acremonium chrysogenum</name>
    <dbReference type="NCBI Taxonomy" id="857340"/>
    <lineage>
        <taxon>Eukaryota</taxon>
        <taxon>Fungi</taxon>
        <taxon>Dikarya</taxon>
        <taxon>Ascomycota</taxon>
        <taxon>Pezizomycotina</taxon>
        <taxon>Sordariomycetes</taxon>
        <taxon>Hypocreomycetidae</taxon>
        <taxon>Hypocreales</taxon>
        <taxon>Bionectriaceae</taxon>
        <taxon>Hapsidospora</taxon>
    </lineage>
</organism>
<evidence type="ECO:0000313" key="2">
    <source>
        <dbReference type="EMBL" id="KFH48129.1"/>
    </source>
</evidence>
<sequence>MQETAASERVELQIGEKKFMTTKATISESKVLSTLVSLQPPPADGQYFVDADPTLFEHVLRYLRTGMYPLFFDRDRGHDEVLYLALLQQARFYQIDRLEAWLAAKSYQDAVRRRTWANSITLCGDAQIEHLEELTHLKNESLKIINISQSTAKCFRCPTRNWRHDGRRQKCILDGCVHRGDKWTTMYEAEMRVLKIDYIVTATEIDVERAVPGEDGISVPPPYGQACLPTREGVS</sequence>
<feature type="domain" description="BTB" evidence="1">
    <location>
        <begin position="8"/>
        <end position="110"/>
    </location>
</feature>
<dbReference type="PANTHER" id="PTHR11145">
    <property type="entry name" value="BTB/POZ DOMAIN-CONTAINING ADAPTER FOR CUL3-MEDIATED RHOA DEGRADATION PROTEIN FAMILY MEMBER"/>
    <property type="match status" value="1"/>
</dbReference>